<evidence type="ECO:0000256" key="12">
    <source>
        <dbReference type="SAM" id="MobiDB-lite"/>
    </source>
</evidence>
<evidence type="ECO:0000313" key="15">
    <source>
        <dbReference type="Proteomes" id="UP000247565"/>
    </source>
</evidence>
<evidence type="ECO:0000256" key="2">
    <source>
        <dbReference type="ARBA" id="ARBA00022617"/>
    </source>
</evidence>
<comment type="function">
    <text evidence="10">Heme chaperone required for the biogenesis of c-type cytochromes. Transiently binds heme delivered by CcmC and transfers the heme to apo-cytochromes in a process facilitated by CcmF and CcmH.</text>
</comment>
<keyword evidence="4 10" id="KW-0479">Metal-binding</keyword>
<dbReference type="Pfam" id="PF03100">
    <property type="entry name" value="CcmE"/>
    <property type="match status" value="1"/>
</dbReference>
<proteinExistence type="inferred from homology"/>
<comment type="similarity">
    <text evidence="10">Belongs to the CcmE/CycJ family.</text>
</comment>
<evidence type="ECO:0000313" key="14">
    <source>
        <dbReference type="EMBL" id="PXZ00624.1"/>
    </source>
</evidence>
<feature type="region of interest" description="Disordered" evidence="12">
    <location>
        <begin position="141"/>
        <end position="164"/>
    </location>
</feature>
<keyword evidence="3 10" id="KW-0812">Transmembrane</keyword>
<keyword evidence="9 10" id="KW-0472">Membrane</keyword>
<dbReference type="GO" id="GO:0005886">
    <property type="term" value="C:plasma membrane"/>
    <property type="evidence" value="ECO:0007669"/>
    <property type="project" value="UniProtKB-SubCell"/>
</dbReference>
<dbReference type="RefSeq" id="WP_110438766.1">
    <property type="nucleotide sequence ID" value="NZ_CP046393.1"/>
</dbReference>
<evidence type="ECO:0000256" key="7">
    <source>
        <dbReference type="ARBA" id="ARBA00022989"/>
    </source>
</evidence>
<dbReference type="InterPro" id="IPR004329">
    <property type="entry name" value="CcmE"/>
</dbReference>
<keyword evidence="10" id="KW-1003">Cell membrane</keyword>
<dbReference type="SUPFAM" id="SSF82093">
    <property type="entry name" value="Heme chaperone CcmE"/>
    <property type="match status" value="1"/>
</dbReference>
<evidence type="ECO:0000256" key="4">
    <source>
        <dbReference type="ARBA" id="ARBA00022723"/>
    </source>
</evidence>
<dbReference type="GO" id="GO:0046872">
    <property type="term" value="F:metal ion binding"/>
    <property type="evidence" value="ECO:0007669"/>
    <property type="project" value="UniProtKB-KW"/>
</dbReference>
<evidence type="ECO:0000256" key="9">
    <source>
        <dbReference type="ARBA" id="ARBA00023136"/>
    </source>
</evidence>
<evidence type="ECO:0000256" key="5">
    <source>
        <dbReference type="ARBA" id="ARBA00022748"/>
    </source>
</evidence>
<dbReference type="InterPro" id="IPR036127">
    <property type="entry name" value="CcmE-like_sf"/>
</dbReference>
<dbReference type="GO" id="GO:0017003">
    <property type="term" value="P:protein-heme linkage"/>
    <property type="evidence" value="ECO:0007669"/>
    <property type="project" value="UniProtKB-UniRule"/>
</dbReference>
<evidence type="ECO:0000256" key="1">
    <source>
        <dbReference type="ARBA" id="ARBA00004370"/>
    </source>
</evidence>
<dbReference type="OrthoDB" id="9793584at2"/>
<sequence>MKRKTQRLWIILTCMMGFAIAITLILSAFSSNLVYFKVPSQLINQSISNSTTIRLGGMVVANSLHHQNDHHTPIAIFDITDGKAAIHVKYRGILPDLFREGQSVIAIGYLNPQGIFIATEVLAKHDETYMPKEIADALRKNGKWDPRFGPPPDPDSWNHMIKPQ</sequence>
<gene>
    <name evidence="10" type="primary">ccmE</name>
    <name evidence="10" type="synonym">cycJ</name>
    <name evidence="14" type="ORF">DK869_04260</name>
</gene>
<keyword evidence="8 10" id="KW-0408">Iron</keyword>
<dbReference type="NCBIfam" id="NF009731">
    <property type="entry name" value="PRK13254.1-5"/>
    <property type="match status" value="1"/>
</dbReference>
<dbReference type="PANTHER" id="PTHR34128">
    <property type="entry name" value="CYTOCHROME C-TYPE BIOGENESIS PROTEIN CCME HOMOLOG, MITOCHONDRIAL"/>
    <property type="match status" value="1"/>
</dbReference>
<dbReference type="EMBL" id="QGLT01000002">
    <property type="protein sequence ID" value="PXZ00624.1"/>
    <property type="molecule type" value="Genomic_DNA"/>
</dbReference>
<evidence type="ECO:0000256" key="10">
    <source>
        <dbReference type="HAMAP-Rule" id="MF_01959"/>
    </source>
</evidence>
<keyword evidence="6 10" id="KW-0735">Signal-anchor</keyword>
<keyword evidence="7 10" id="KW-1133">Transmembrane helix</keyword>
<dbReference type="NCBIfam" id="NF009727">
    <property type="entry name" value="PRK13254.1-1"/>
    <property type="match status" value="1"/>
</dbReference>
<evidence type="ECO:0000256" key="8">
    <source>
        <dbReference type="ARBA" id="ARBA00023004"/>
    </source>
</evidence>
<protein>
    <recommendedName>
        <fullName evidence="10">Cytochrome c-type biogenesis protein CcmE</fullName>
    </recommendedName>
    <alternativeName>
        <fullName evidence="10">Cytochrome c maturation protein E</fullName>
    </alternativeName>
    <alternativeName>
        <fullName evidence="10">Heme chaperone CcmE</fullName>
    </alternativeName>
</protein>
<evidence type="ECO:0000256" key="11">
    <source>
        <dbReference type="PIRSR" id="PIRSR604329-50"/>
    </source>
</evidence>
<dbReference type="GO" id="GO:0020037">
    <property type="term" value="F:heme binding"/>
    <property type="evidence" value="ECO:0007669"/>
    <property type="project" value="InterPro"/>
</dbReference>
<organism evidence="14 15">
    <name type="scientific">Commensalibacter melissae</name>
    <dbReference type="NCBI Taxonomy" id="2070537"/>
    <lineage>
        <taxon>Bacteria</taxon>
        <taxon>Pseudomonadati</taxon>
        <taxon>Pseudomonadota</taxon>
        <taxon>Alphaproteobacteria</taxon>
        <taxon>Acetobacterales</taxon>
        <taxon>Acetobacteraceae</taxon>
    </lineage>
</organism>
<feature type="transmembrane region" description="Helical" evidence="13">
    <location>
        <begin position="7"/>
        <end position="29"/>
    </location>
</feature>
<feature type="topological domain" description="Cytoplasmic" evidence="10">
    <location>
        <begin position="1"/>
        <end position="7"/>
    </location>
</feature>
<accession>A0A318N1P4</accession>
<feature type="binding site" description="covalent" evidence="10 11">
    <location>
        <position position="125"/>
    </location>
    <ligand>
        <name>heme</name>
        <dbReference type="ChEBI" id="CHEBI:30413"/>
    </ligand>
</feature>
<evidence type="ECO:0000256" key="3">
    <source>
        <dbReference type="ARBA" id="ARBA00022692"/>
    </source>
</evidence>
<dbReference type="InterPro" id="IPR012340">
    <property type="entry name" value="NA-bd_OB-fold"/>
</dbReference>
<dbReference type="AlphaFoldDB" id="A0A318N1P4"/>
<dbReference type="PANTHER" id="PTHR34128:SF2">
    <property type="entry name" value="CYTOCHROME C-TYPE BIOGENESIS PROTEIN CCME HOMOLOG, MITOCHONDRIAL"/>
    <property type="match status" value="1"/>
</dbReference>
<keyword evidence="5 10" id="KW-0201">Cytochrome c-type biogenesis</keyword>
<dbReference type="HAMAP" id="MF_01959">
    <property type="entry name" value="CcmE"/>
    <property type="match status" value="1"/>
</dbReference>
<comment type="caution">
    <text evidence="14">The sequence shown here is derived from an EMBL/GenBank/DDBJ whole genome shotgun (WGS) entry which is preliminary data.</text>
</comment>
<keyword evidence="15" id="KW-1185">Reference proteome</keyword>
<reference evidence="14 15" key="1">
    <citation type="submission" date="2018-05" db="EMBL/GenBank/DDBJ databases">
        <title>Reference genomes for bee gut microbiota database.</title>
        <authorList>
            <person name="Ellegaard K.M."/>
        </authorList>
    </citation>
    <scope>NUCLEOTIDE SEQUENCE [LARGE SCALE GENOMIC DNA]</scope>
    <source>
        <strain evidence="14 15">ESL0284</strain>
    </source>
</reference>
<feature type="topological domain" description="Extracellular" evidence="10">
    <location>
        <begin position="29"/>
        <end position="164"/>
    </location>
</feature>
<evidence type="ECO:0000256" key="13">
    <source>
        <dbReference type="SAM" id="Phobius"/>
    </source>
</evidence>
<dbReference type="Proteomes" id="UP000247565">
    <property type="component" value="Unassembled WGS sequence"/>
</dbReference>
<dbReference type="GO" id="GO:0017004">
    <property type="term" value="P:cytochrome complex assembly"/>
    <property type="evidence" value="ECO:0007669"/>
    <property type="project" value="UniProtKB-KW"/>
</dbReference>
<comment type="subcellular location">
    <subcellularLocation>
        <location evidence="10">Cell membrane</location>
        <topology evidence="10">Single-pass type II membrane protein</topology>
    </subcellularLocation>
    <subcellularLocation>
        <location evidence="1">Membrane</location>
    </subcellularLocation>
</comment>
<name>A0A318N1P4_9PROT</name>
<evidence type="ECO:0000256" key="6">
    <source>
        <dbReference type="ARBA" id="ARBA00022968"/>
    </source>
</evidence>
<keyword evidence="2 10" id="KW-0349">Heme</keyword>
<dbReference type="Gene3D" id="2.40.50.140">
    <property type="entry name" value="Nucleic acid-binding proteins"/>
    <property type="match status" value="1"/>
</dbReference>
<feature type="binding site" description="axial binding residue" evidence="10 11">
    <location>
        <position position="129"/>
    </location>
    <ligand>
        <name>heme</name>
        <dbReference type="ChEBI" id="CHEBI:30413"/>
    </ligand>
    <ligandPart>
        <name>Fe</name>
        <dbReference type="ChEBI" id="CHEBI:18248"/>
    </ligandPart>
</feature>